<dbReference type="PANTHER" id="PTHR42862">
    <property type="entry name" value="DELTA-1-PYRROLINE-5-CARBOXYLATE DEHYDROGENASE 1, ISOFORM A-RELATED"/>
    <property type="match status" value="1"/>
</dbReference>
<dbReference type="GO" id="GO:0009898">
    <property type="term" value="C:cytoplasmic side of plasma membrane"/>
    <property type="evidence" value="ECO:0007669"/>
    <property type="project" value="TreeGrafter"/>
</dbReference>
<name>A0A5B9PCN2_9BACT</name>
<dbReference type="Gene3D" id="3.40.309.10">
    <property type="entry name" value="Aldehyde Dehydrogenase, Chain A, domain 2"/>
    <property type="match status" value="1"/>
</dbReference>
<dbReference type="InterPro" id="IPR016162">
    <property type="entry name" value="Ald_DH_N"/>
</dbReference>
<evidence type="ECO:0000256" key="3">
    <source>
        <dbReference type="ARBA" id="ARBA00023002"/>
    </source>
</evidence>
<evidence type="ECO:0000256" key="7">
    <source>
        <dbReference type="SAM" id="MobiDB-lite"/>
    </source>
</evidence>
<feature type="domain" description="Aldehyde dehydrogenase" evidence="8">
    <location>
        <begin position="535"/>
        <end position="972"/>
    </location>
</feature>
<dbReference type="KEGG" id="mff:MFFC18_07120"/>
<keyword evidence="11" id="KW-1185">Reference proteome</keyword>
<comment type="pathway">
    <text evidence="1">Amino-acid degradation; L-proline degradation into L-glutamate; L-glutamate from L-proline: step 2/2.</text>
</comment>
<dbReference type="EMBL" id="CP042912">
    <property type="protein sequence ID" value="QEG20861.1"/>
    <property type="molecule type" value="Genomic_DNA"/>
</dbReference>
<dbReference type="EC" id="1.2.1.88" evidence="2"/>
<dbReference type="Pfam" id="PF01619">
    <property type="entry name" value="Pro_dh"/>
    <property type="match status" value="1"/>
</dbReference>
<dbReference type="GO" id="GO:0003700">
    <property type="term" value="F:DNA-binding transcription factor activity"/>
    <property type="evidence" value="ECO:0007669"/>
    <property type="project" value="InterPro"/>
</dbReference>
<evidence type="ECO:0000256" key="5">
    <source>
        <dbReference type="ARBA" id="ARBA00048142"/>
    </source>
</evidence>
<gene>
    <name evidence="10" type="primary">putA</name>
    <name evidence="10" type="ORF">MFFC18_07120</name>
</gene>
<dbReference type="InterPro" id="IPR025703">
    <property type="entry name" value="Bifunct_PutA"/>
</dbReference>
<dbReference type="GO" id="GO:0010133">
    <property type="term" value="P:L-proline catabolic process to L-glutamate"/>
    <property type="evidence" value="ECO:0007669"/>
    <property type="project" value="InterPro"/>
</dbReference>
<dbReference type="InterPro" id="IPR015590">
    <property type="entry name" value="Aldehyde_DH_dom"/>
</dbReference>
<evidence type="ECO:0000313" key="11">
    <source>
        <dbReference type="Proteomes" id="UP000322214"/>
    </source>
</evidence>
<dbReference type="Gene3D" id="3.40.605.10">
    <property type="entry name" value="Aldehyde Dehydrogenase, Chain A, domain 1"/>
    <property type="match status" value="1"/>
</dbReference>
<feature type="active site" evidence="6">
    <location>
        <position position="747"/>
    </location>
</feature>
<comment type="catalytic activity">
    <reaction evidence="5">
        <text>L-glutamate 5-semialdehyde + NAD(+) + H2O = L-glutamate + NADH + 2 H(+)</text>
        <dbReference type="Rhea" id="RHEA:30235"/>
        <dbReference type="ChEBI" id="CHEBI:15377"/>
        <dbReference type="ChEBI" id="CHEBI:15378"/>
        <dbReference type="ChEBI" id="CHEBI:29985"/>
        <dbReference type="ChEBI" id="CHEBI:57540"/>
        <dbReference type="ChEBI" id="CHEBI:57945"/>
        <dbReference type="ChEBI" id="CHEBI:58066"/>
        <dbReference type="EC" id="1.2.1.88"/>
    </reaction>
</comment>
<protein>
    <recommendedName>
        <fullName evidence="2">L-glutamate gamma-semialdehyde dehydrogenase</fullName>
        <ecNumber evidence="2">1.2.1.88</ecNumber>
    </recommendedName>
</protein>
<feature type="active site" evidence="6">
    <location>
        <position position="781"/>
    </location>
</feature>
<dbReference type="InterPro" id="IPR029041">
    <property type="entry name" value="FAD-linked_oxidoreductase-like"/>
</dbReference>
<dbReference type="InterPro" id="IPR016161">
    <property type="entry name" value="Ald_DH/histidinol_DH"/>
</dbReference>
<accession>A0A5B9PCN2</accession>
<dbReference type="OrthoDB" id="4503395at2"/>
<evidence type="ECO:0000256" key="6">
    <source>
        <dbReference type="PIRSR" id="PIRSR000197-1"/>
    </source>
</evidence>
<dbReference type="STRING" id="980251.GCA_001642875_02989"/>
<dbReference type="InterPro" id="IPR002872">
    <property type="entry name" value="Proline_DH_dom"/>
</dbReference>
<feature type="domain" description="Proline dehydrogenase" evidence="9">
    <location>
        <begin position="135"/>
        <end position="428"/>
    </location>
</feature>
<dbReference type="PROSITE" id="PS00070">
    <property type="entry name" value="ALDEHYDE_DEHYDR_CYS"/>
    <property type="match status" value="1"/>
</dbReference>
<organism evidence="10 11">
    <name type="scientific">Mariniblastus fucicola</name>
    <dbReference type="NCBI Taxonomy" id="980251"/>
    <lineage>
        <taxon>Bacteria</taxon>
        <taxon>Pseudomonadati</taxon>
        <taxon>Planctomycetota</taxon>
        <taxon>Planctomycetia</taxon>
        <taxon>Pirellulales</taxon>
        <taxon>Pirellulaceae</taxon>
        <taxon>Mariniblastus</taxon>
    </lineage>
</organism>
<dbReference type="RefSeq" id="WP_075085206.1">
    <property type="nucleotide sequence ID" value="NZ_CP042912.1"/>
</dbReference>
<evidence type="ECO:0000313" key="10">
    <source>
        <dbReference type="EMBL" id="QEG20861.1"/>
    </source>
</evidence>
<evidence type="ECO:0000259" key="9">
    <source>
        <dbReference type="Pfam" id="PF01619"/>
    </source>
</evidence>
<dbReference type="InterPro" id="IPR050485">
    <property type="entry name" value="Proline_metab_enzyme"/>
</dbReference>
<keyword evidence="4" id="KW-0520">NAD</keyword>
<dbReference type="GO" id="GO:0003842">
    <property type="term" value="F:L-glutamate gamma-semialdehyde dehydrogenase activity"/>
    <property type="evidence" value="ECO:0007669"/>
    <property type="project" value="UniProtKB-EC"/>
</dbReference>
<evidence type="ECO:0000256" key="2">
    <source>
        <dbReference type="ARBA" id="ARBA00012884"/>
    </source>
</evidence>
<evidence type="ECO:0000259" key="8">
    <source>
        <dbReference type="Pfam" id="PF00171"/>
    </source>
</evidence>
<evidence type="ECO:0000256" key="4">
    <source>
        <dbReference type="ARBA" id="ARBA00023027"/>
    </source>
</evidence>
<dbReference type="GO" id="GO:0004657">
    <property type="term" value="F:proline dehydrogenase activity"/>
    <property type="evidence" value="ECO:0007669"/>
    <property type="project" value="InterPro"/>
</dbReference>
<reference evidence="10 11" key="1">
    <citation type="submission" date="2019-08" db="EMBL/GenBank/DDBJ databases">
        <title>Deep-cultivation of Planctomycetes and their phenomic and genomic characterization uncovers novel biology.</title>
        <authorList>
            <person name="Wiegand S."/>
            <person name="Jogler M."/>
            <person name="Boedeker C."/>
            <person name="Pinto D."/>
            <person name="Vollmers J."/>
            <person name="Rivas-Marin E."/>
            <person name="Kohn T."/>
            <person name="Peeters S.H."/>
            <person name="Heuer A."/>
            <person name="Rast P."/>
            <person name="Oberbeckmann S."/>
            <person name="Bunk B."/>
            <person name="Jeske O."/>
            <person name="Meyerdierks A."/>
            <person name="Storesund J.E."/>
            <person name="Kallscheuer N."/>
            <person name="Luecker S."/>
            <person name="Lage O.M."/>
            <person name="Pohl T."/>
            <person name="Merkel B.J."/>
            <person name="Hornburger P."/>
            <person name="Mueller R.-W."/>
            <person name="Bruemmer F."/>
            <person name="Labrenz M."/>
            <person name="Spormann A.M."/>
            <person name="Op den Camp H."/>
            <person name="Overmann J."/>
            <person name="Amann R."/>
            <person name="Jetten M.S.M."/>
            <person name="Mascher T."/>
            <person name="Medema M.H."/>
            <person name="Devos D.P."/>
            <person name="Kaster A.-K."/>
            <person name="Ovreas L."/>
            <person name="Rohde M."/>
            <person name="Galperin M.Y."/>
            <person name="Jogler C."/>
        </authorList>
    </citation>
    <scope>NUCLEOTIDE SEQUENCE [LARGE SCALE GENOMIC DNA]</scope>
    <source>
        <strain evidence="10 11">FC18</strain>
    </source>
</reference>
<feature type="region of interest" description="Disordered" evidence="7">
    <location>
        <begin position="456"/>
        <end position="490"/>
    </location>
</feature>
<keyword evidence="3" id="KW-0560">Oxidoreductase</keyword>
<evidence type="ECO:0000256" key="1">
    <source>
        <dbReference type="ARBA" id="ARBA00004786"/>
    </source>
</evidence>
<dbReference type="Proteomes" id="UP000322214">
    <property type="component" value="Chromosome"/>
</dbReference>
<dbReference type="AlphaFoldDB" id="A0A5B9PCN2"/>
<dbReference type="Gene3D" id="3.20.20.220">
    <property type="match status" value="1"/>
</dbReference>
<sequence length="1169" mass="129750">MQKTELDLLAVSEDAIKLAAEILEQSRKHESSAERQRSAMMARMMNDADGKKFTMAMADQVLRMIGTERAAKRMGTLIEEYGVPKYFSFVDRLAVRLGNRVAGWMPGFIMPKVTSKIRKDSAHVIISAAKDKFAKYLAQRKSSGMRVNFNQLGEAVLGDHEADRRLRDNISRMTEPGVNYISVKLSSICSQISLTGYEQTKEMIKPRLRELYRAAIGGVNEDQPKFVNLDMEEYRDLHLTVDIFKSVLDEPEFESMMAGIVLQAYLPDSFEVLQSLTQWARERHSRSGGRIKVRIVKGANLAMEQVDASMHDWPQAPYRSKLESDANFKRMLEFATRPENAKVVQIGIGSHNLFDIAFGLLLRERREVQSFVEFEMLEGMANAQATEVLQRSGDMLLYAPVVLDSEFEAAVAYLVRRLDENTAPGSFLGALFALEKGSQEWNRQAAAFREAVQLSQSDQLSSQPNRTQDRSRETFEVASPGSEFHNADDTDFSLPANREWASEIVRQWKDKSIEPIPICVGQQQILEPLTGEGHDPSKPDAIVYRYAEATAAHVENALNVAVEAQKNWEAQGLAHRSHILRQVAVEVAKGRAESIGSMLFEAGKAIQESDVEVSEAIDFANYYAGSLEAEGWFDGTQAKAIGVVVVTPPWNFPFAIPCGGVLAALMAGNSVILKPAGESVLTAWTMVNQLWRAGVPKDVLQFIPMEDGPVGKKLLSDPRVAAVVLTGSIQTAKLFQSWRPDLNLLAETSGKNCLVISSSADLDLAIKDLVKGAFGHAGQKCSASSLALVDDEVYDSPKFRQQLVDAASSLKVGVPWNAASIVTPVIREPGPELAKGLTELDAGEEWLLEPKIVDGNPCLWSPGIRIGVQPGSWYHRTECFGPVLGLIRVTTVEEAIEIQNSSEFGLTGGIHSLDPKEIDLWREKVEVGNAYINRPTTGAIVQRQPFGGWKNSCIGPGSKAGGPNYVSLFCEWTETESPQLRERTSQSITDFIKRACSDDDQQQERILAAAESMQYWWNREFAKSHDPSQIHGETNEFRYRNRPWHLVRVESVDESTSDAILKLGVACQTSKVKLMVSVDESCELAPLPDSFTDSWTRESSDEFGSGLTKLQFGSVTWLGEPPKDQVRAALVERNIPLSSRVLSNGRIELLKLLREQSVTETTHRYGNIV</sequence>
<dbReference type="PIRSF" id="PIRSF000197">
    <property type="entry name" value="Bifunct_PutA"/>
    <property type="match status" value="1"/>
</dbReference>
<dbReference type="Pfam" id="PF00171">
    <property type="entry name" value="Aldedh"/>
    <property type="match status" value="1"/>
</dbReference>
<dbReference type="SUPFAM" id="SSF53720">
    <property type="entry name" value="ALDH-like"/>
    <property type="match status" value="1"/>
</dbReference>
<dbReference type="PANTHER" id="PTHR42862:SF1">
    <property type="entry name" value="DELTA-1-PYRROLINE-5-CARBOXYLATE DEHYDROGENASE 2, ISOFORM A-RELATED"/>
    <property type="match status" value="1"/>
</dbReference>
<proteinExistence type="predicted"/>
<dbReference type="InterPro" id="IPR016163">
    <property type="entry name" value="Ald_DH_C"/>
</dbReference>
<dbReference type="SUPFAM" id="SSF51730">
    <property type="entry name" value="FAD-linked oxidoreductase"/>
    <property type="match status" value="1"/>
</dbReference>
<dbReference type="InterPro" id="IPR016160">
    <property type="entry name" value="Ald_DH_CS_CYS"/>
</dbReference>